<dbReference type="Proteomes" id="UP000232323">
    <property type="component" value="Unassembled WGS sequence"/>
</dbReference>
<evidence type="ECO:0000313" key="3">
    <source>
        <dbReference type="Proteomes" id="UP000232323"/>
    </source>
</evidence>
<comment type="caution">
    <text evidence="2">The sequence shown here is derived from an EMBL/GenBank/DDBJ whole genome shotgun (WGS) entry which is preliminary data.</text>
</comment>
<keyword evidence="1" id="KW-0472">Membrane</keyword>
<evidence type="ECO:0000256" key="1">
    <source>
        <dbReference type="SAM" id="Phobius"/>
    </source>
</evidence>
<keyword evidence="1" id="KW-1133">Transmembrane helix</keyword>
<proteinExistence type="predicted"/>
<dbReference type="EMBL" id="BEGY01000012">
    <property type="protein sequence ID" value="GAX75545.1"/>
    <property type="molecule type" value="Genomic_DNA"/>
</dbReference>
<keyword evidence="3" id="KW-1185">Reference proteome</keyword>
<name>A0A250WXN7_9CHLO</name>
<sequence length="386" mass="43251">MSEESGNPRPTRGFLFPLILISGLILITIPVAWRTVPIPFSISPNVLKTGHHEAVVNLRETIKDVTTHVHTNTTVTAPSQCPSVPAGWKATCMNLRGRMFIRNEAMNWGSYYSKKWGNALSPYWMARSLAALGGLSFSAGNGFGSDTWLKYLPAKVGKVGCVDPALFDYHCHSCPAGDWEFSHKCAGAWTTQRALIREDTHAAVQKWTEVTGTKLPVFQPDDVVVQLRCAKDTILSHGEYGPIGFSFYSNLPNPGRIFIIFSQQNTIEFCALLVDRIKRQLEKNYPTAKVEILKNGTIFEDFFRMLLAPTFMRDSQSSFGLWAAMANRGRVHAVHMLPQLPEVTDKPDLGPDWIWSEAEVLYPPKGKELGLSVERPEDIFKWLESH</sequence>
<organism evidence="2 3">
    <name type="scientific">Chlamydomonas eustigma</name>
    <dbReference type="NCBI Taxonomy" id="1157962"/>
    <lineage>
        <taxon>Eukaryota</taxon>
        <taxon>Viridiplantae</taxon>
        <taxon>Chlorophyta</taxon>
        <taxon>core chlorophytes</taxon>
        <taxon>Chlorophyceae</taxon>
        <taxon>CS clade</taxon>
        <taxon>Chlamydomonadales</taxon>
        <taxon>Chlamydomonadaceae</taxon>
        <taxon>Chlamydomonas</taxon>
    </lineage>
</organism>
<dbReference type="AlphaFoldDB" id="A0A250WXN7"/>
<accession>A0A250WXN7</accession>
<gene>
    <name evidence="2" type="ORF">CEUSTIGMA_g2988.t1</name>
</gene>
<evidence type="ECO:0000313" key="2">
    <source>
        <dbReference type="EMBL" id="GAX75545.1"/>
    </source>
</evidence>
<reference evidence="2 3" key="1">
    <citation type="submission" date="2017-08" db="EMBL/GenBank/DDBJ databases">
        <title>Acidophilic green algal genome provides insights into adaptation to an acidic environment.</title>
        <authorList>
            <person name="Hirooka S."/>
            <person name="Hirose Y."/>
            <person name="Kanesaki Y."/>
            <person name="Higuchi S."/>
            <person name="Fujiwara T."/>
            <person name="Onuma R."/>
            <person name="Era A."/>
            <person name="Ohbayashi R."/>
            <person name="Uzuka A."/>
            <person name="Nozaki H."/>
            <person name="Yoshikawa H."/>
            <person name="Miyagishima S.Y."/>
        </authorList>
    </citation>
    <scope>NUCLEOTIDE SEQUENCE [LARGE SCALE GENOMIC DNA]</scope>
    <source>
        <strain evidence="2 3">NIES-2499</strain>
    </source>
</reference>
<feature type="transmembrane region" description="Helical" evidence="1">
    <location>
        <begin position="12"/>
        <end position="33"/>
    </location>
</feature>
<keyword evidence="1" id="KW-0812">Transmembrane</keyword>
<protein>
    <submittedName>
        <fullName evidence="2">Uncharacterized protein</fullName>
    </submittedName>
</protein>
<dbReference type="OrthoDB" id="537688at2759"/>